<dbReference type="AlphaFoldDB" id="A0A9W7A7E7"/>
<feature type="region of interest" description="Disordered" evidence="1">
    <location>
        <begin position="852"/>
        <end position="879"/>
    </location>
</feature>
<keyword evidence="2" id="KW-1133">Transmembrane helix</keyword>
<feature type="signal peptide" evidence="3">
    <location>
        <begin position="1"/>
        <end position="16"/>
    </location>
</feature>
<comment type="caution">
    <text evidence="4">The sequence shown here is derived from an EMBL/GenBank/DDBJ whole genome shotgun (WGS) entry which is preliminary data.</text>
</comment>
<evidence type="ECO:0000313" key="5">
    <source>
        <dbReference type="Proteomes" id="UP001165085"/>
    </source>
</evidence>
<evidence type="ECO:0000313" key="4">
    <source>
        <dbReference type="EMBL" id="GMH64800.1"/>
    </source>
</evidence>
<keyword evidence="3" id="KW-0732">Signal</keyword>
<reference evidence="5" key="1">
    <citation type="journal article" date="2023" name="Commun. Biol.">
        <title>Genome analysis of Parmales, the sister group of diatoms, reveals the evolutionary specialization of diatoms from phago-mixotrophs to photoautotrophs.</title>
        <authorList>
            <person name="Ban H."/>
            <person name="Sato S."/>
            <person name="Yoshikawa S."/>
            <person name="Yamada K."/>
            <person name="Nakamura Y."/>
            <person name="Ichinomiya M."/>
            <person name="Sato N."/>
            <person name="Blanc-Mathieu R."/>
            <person name="Endo H."/>
            <person name="Kuwata A."/>
            <person name="Ogata H."/>
        </authorList>
    </citation>
    <scope>NUCLEOTIDE SEQUENCE [LARGE SCALE GENOMIC DNA]</scope>
    <source>
        <strain evidence="5">NIES 3701</strain>
    </source>
</reference>
<evidence type="ECO:0000256" key="2">
    <source>
        <dbReference type="SAM" id="Phobius"/>
    </source>
</evidence>
<evidence type="ECO:0000256" key="3">
    <source>
        <dbReference type="SAM" id="SignalP"/>
    </source>
</evidence>
<proteinExistence type="predicted"/>
<dbReference type="OrthoDB" id="10334116at2759"/>
<feature type="transmembrane region" description="Helical" evidence="2">
    <location>
        <begin position="221"/>
        <end position="240"/>
    </location>
</feature>
<protein>
    <submittedName>
        <fullName evidence="4">Uncharacterized protein</fullName>
    </submittedName>
</protein>
<keyword evidence="2" id="KW-0472">Membrane</keyword>
<feature type="chain" id="PRO_5040729080" evidence="3">
    <location>
        <begin position="17"/>
        <end position="879"/>
    </location>
</feature>
<feature type="transmembrane region" description="Helical" evidence="2">
    <location>
        <begin position="822"/>
        <end position="843"/>
    </location>
</feature>
<gene>
    <name evidence="4" type="ORF">TrST_g1227</name>
</gene>
<dbReference type="Proteomes" id="UP001165085">
    <property type="component" value="Unassembled WGS sequence"/>
</dbReference>
<evidence type="ECO:0000256" key="1">
    <source>
        <dbReference type="SAM" id="MobiDB-lite"/>
    </source>
</evidence>
<organism evidence="4 5">
    <name type="scientific">Triparma strigata</name>
    <dbReference type="NCBI Taxonomy" id="1606541"/>
    <lineage>
        <taxon>Eukaryota</taxon>
        <taxon>Sar</taxon>
        <taxon>Stramenopiles</taxon>
        <taxon>Ochrophyta</taxon>
        <taxon>Bolidophyceae</taxon>
        <taxon>Parmales</taxon>
        <taxon>Triparmaceae</taxon>
        <taxon>Triparma</taxon>
    </lineage>
</organism>
<accession>A0A9W7A7E7</accession>
<dbReference type="EMBL" id="BRXY01000097">
    <property type="protein sequence ID" value="GMH64800.1"/>
    <property type="molecule type" value="Genomic_DNA"/>
</dbReference>
<feature type="transmembrane region" description="Helical" evidence="2">
    <location>
        <begin position="450"/>
        <end position="474"/>
    </location>
</feature>
<feature type="transmembrane region" description="Helical" evidence="2">
    <location>
        <begin position="409"/>
        <end position="430"/>
    </location>
</feature>
<sequence>MTNLLILLLIYQLRGAAPTFITGPSRAFESYDVVTPRPWLESLNSSPSRPSRRLLEETLTCSEAEQNSKFTPSGISLTILTPDADEPSKSKKFLESMTSRSNWNNTAFLKDTLTNYLIYRCELDSETESPRCVLATDPSAALDINGNCISSSDSTCSSGTCERTSNCYWLDPVPGQPRERRYTDDEASAASVSLYTVNDSSTYLWSLPRKSGYNLDCEVKVAIYIFLFTVLLVLVSLAMVHFGDSFITTSVDGFTSKAIHGLTSTQEYLGVVSAPIVAMGNFSAKARTHSQRLYEQHHSWTEHGPTGLEGSMQDFYAIYKGGIGIAGTASEFNASVAAVNSSIGPMVSEISGALETLQVSLVHKKASVDGALQLANNKLAELNTSLTGFYNNIEYIETTMKDYSEHRRITLLVLTIVVLTCSALGVLAVFTYWTSVAWDDVLIQGMNATWFLGSAVCLITIPLAGLTTFLALFINDSCDMVDFGTANFEPIMGSSAAAPIQACFGETGLISSALNLSSALGYRREFEDNVDYLQQVDMTARFTALSDSLGEVNEKVRRITTSSTFHTLLSQFNESTNLASGSQYDSEVKTYCPFDVPMVLASLYSFDEPWRIARLNGKTGDSSWRSADDYGFISYDRQGSETAAEYVQRLFNIGGRCTGGPDSDLPQLCQQGWTMNVMPVSSSPPEFCTGGGGCEYPCATIVSSIMRNYTFISDTVNLQERMVSDLGVESCPSNHSCPTQQIKDAGRTETLKATLEALEANATESTSALISARFKEGGVANMLNATRSLLCNENCNFVVENFSDAKEGWCSNVLASTVQTSAGLWALSIFVWIQAALGALLTVRLRGKSRRDLVEEEEEDFDDEEEGGGGMDDDFDLYS</sequence>
<keyword evidence="2" id="KW-0812">Transmembrane</keyword>
<keyword evidence="5" id="KW-1185">Reference proteome</keyword>
<feature type="compositionally biased region" description="Acidic residues" evidence="1">
    <location>
        <begin position="854"/>
        <end position="879"/>
    </location>
</feature>
<name>A0A9W7A7E7_9STRA</name>